<evidence type="ECO:0000256" key="1">
    <source>
        <dbReference type="ARBA" id="ARBA00004141"/>
    </source>
</evidence>
<feature type="domain" description="Phosphatidic acid phosphatase type 2/haloperoxidase" evidence="8">
    <location>
        <begin position="107"/>
        <end position="249"/>
    </location>
</feature>
<keyword evidence="10" id="KW-1185">Reference proteome</keyword>
<dbReference type="PANTHER" id="PTHR10165">
    <property type="entry name" value="LIPID PHOSPHATE PHOSPHATASE"/>
    <property type="match status" value="1"/>
</dbReference>
<comment type="similarity">
    <text evidence="2">Belongs to the PA-phosphatase related phosphoesterase family.</text>
</comment>
<dbReference type="GO" id="GO:0006644">
    <property type="term" value="P:phospholipid metabolic process"/>
    <property type="evidence" value="ECO:0007669"/>
    <property type="project" value="InterPro"/>
</dbReference>
<dbReference type="EMBL" id="ML742239">
    <property type="protein sequence ID" value="KAE8146841.1"/>
    <property type="molecule type" value="Genomic_DNA"/>
</dbReference>
<dbReference type="GO" id="GO:0004601">
    <property type="term" value="F:peroxidase activity"/>
    <property type="evidence" value="ECO:0007669"/>
    <property type="project" value="UniProtKB-KW"/>
</dbReference>
<dbReference type="OrthoDB" id="10030083at2759"/>
<dbReference type="SMART" id="SM00014">
    <property type="entry name" value="acidPPc"/>
    <property type="match status" value="1"/>
</dbReference>
<protein>
    <submittedName>
        <fullName evidence="9">Phosphatidic acid phosphatase type 2/haloperoxidase</fullName>
    </submittedName>
</protein>
<feature type="transmembrane region" description="Helical" evidence="7">
    <location>
        <begin position="74"/>
        <end position="96"/>
    </location>
</feature>
<feature type="transmembrane region" description="Helical" evidence="7">
    <location>
        <begin position="28"/>
        <end position="48"/>
    </location>
</feature>
<feature type="region of interest" description="Disordered" evidence="6">
    <location>
        <begin position="277"/>
        <end position="299"/>
    </location>
</feature>
<dbReference type="Gene3D" id="1.20.144.10">
    <property type="entry name" value="Phosphatidic acid phosphatase type 2/haloperoxidase"/>
    <property type="match status" value="1"/>
</dbReference>
<sequence>MPRNGLSRQAQSGVSGALARFYQRSFPAVDYLALGCIVAGWVLIQLFVTPFHRLFSLDNKAIQYPFAVVERVPVVWSIIYAAAIPLGILLLWTVVFRPNRYKLQVTILGFLIALMLTSLLTDIIKNAVGRPRPDLISRCIPKKGTSGNALVAWTVCNQTNQHILQEGWRSFPSGHSSFSFSGLGYLSFFLSGQMHVFKPRADLCRCLVALVPFLCALMIAISRLDDYRHDVYDVTCGSILGTLVSYFSYRRYYPSLRSMTCDTPYDREATASSEGFYKIPSDEEQQMQEPGVGSQRWGSEAEVYQLAETSFPRER</sequence>
<dbReference type="AlphaFoldDB" id="A0A5N6TL78"/>
<evidence type="ECO:0000256" key="4">
    <source>
        <dbReference type="ARBA" id="ARBA00022989"/>
    </source>
</evidence>
<evidence type="ECO:0000256" key="7">
    <source>
        <dbReference type="SAM" id="Phobius"/>
    </source>
</evidence>
<evidence type="ECO:0000256" key="5">
    <source>
        <dbReference type="ARBA" id="ARBA00023136"/>
    </source>
</evidence>
<dbReference type="Proteomes" id="UP000325780">
    <property type="component" value="Unassembled WGS sequence"/>
</dbReference>
<keyword evidence="4 7" id="KW-1133">Transmembrane helix</keyword>
<feature type="transmembrane region" description="Helical" evidence="7">
    <location>
        <begin position="230"/>
        <end position="249"/>
    </location>
</feature>
<keyword evidence="5 7" id="KW-0472">Membrane</keyword>
<dbReference type="FunFam" id="1.20.144.10:FF:000017">
    <property type="entry name" value="Diacylglycerol pyrophosphate phosphatase 1"/>
    <property type="match status" value="1"/>
</dbReference>
<dbReference type="GO" id="GO:0008195">
    <property type="term" value="F:phosphatidate phosphatase activity"/>
    <property type="evidence" value="ECO:0007669"/>
    <property type="project" value="TreeGrafter"/>
</dbReference>
<dbReference type="GO" id="GO:0016020">
    <property type="term" value="C:membrane"/>
    <property type="evidence" value="ECO:0007669"/>
    <property type="project" value="UniProtKB-SubCell"/>
</dbReference>
<dbReference type="GO" id="GO:0046839">
    <property type="term" value="P:phospholipid dephosphorylation"/>
    <property type="evidence" value="ECO:0007669"/>
    <property type="project" value="TreeGrafter"/>
</dbReference>
<keyword evidence="3 7" id="KW-0812">Transmembrane</keyword>
<feature type="transmembrane region" description="Helical" evidence="7">
    <location>
        <begin position="203"/>
        <end position="224"/>
    </location>
</feature>
<feature type="transmembrane region" description="Helical" evidence="7">
    <location>
        <begin position="103"/>
        <end position="124"/>
    </location>
</feature>
<keyword evidence="9" id="KW-0560">Oxidoreductase</keyword>
<reference evidence="9 10" key="1">
    <citation type="submission" date="2019-04" db="EMBL/GenBank/DDBJ databases">
        <title>Friends and foes A comparative genomics study of 23 Aspergillus species from section Flavi.</title>
        <authorList>
            <consortium name="DOE Joint Genome Institute"/>
            <person name="Kjaerbolling I."/>
            <person name="Vesth T."/>
            <person name="Frisvad J.C."/>
            <person name="Nybo J.L."/>
            <person name="Theobald S."/>
            <person name="Kildgaard S."/>
            <person name="Isbrandt T."/>
            <person name="Kuo A."/>
            <person name="Sato A."/>
            <person name="Lyhne E.K."/>
            <person name="Kogle M.E."/>
            <person name="Wiebenga A."/>
            <person name="Kun R.S."/>
            <person name="Lubbers R.J."/>
            <person name="Makela M.R."/>
            <person name="Barry K."/>
            <person name="Chovatia M."/>
            <person name="Clum A."/>
            <person name="Daum C."/>
            <person name="Haridas S."/>
            <person name="He G."/>
            <person name="LaButti K."/>
            <person name="Lipzen A."/>
            <person name="Mondo S."/>
            <person name="Riley R."/>
            <person name="Salamov A."/>
            <person name="Simmons B.A."/>
            <person name="Magnuson J.K."/>
            <person name="Henrissat B."/>
            <person name="Mortensen U.H."/>
            <person name="Larsen T.O."/>
            <person name="Devries R.P."/>
            <person name="Grigoriev I.V."/>
            <person name="Machida M."/>
            <person name="Baker S.E."/>
            <person name="Andersen M.R."/>
        </authorList>
    </citation>
    <scope>NUCLEOTIDE SEQUENCE [LARGE SCALE GENOMIC DNA]</scope>
    <source>
        <strain evidence="9 10">IBT 18842</strain>
    </source>
</reference>
<evidence type="ECO:0000313" key="9">
    <source>
        <dbReference type="EMBL" id="KAE8146841.1"/>
    </source>
</evidence>
<dbReference type="PANTHER" id="PTHR10165:SF35">
    <property type="entry name" value="RE23632P"/>
    <property type="match status" value="1"/>
</dbReference>
<feature type="transmembrane region" description="Helical" evidence="7">
    <location>
        <begin position="174"/>
        <end position="191"/>
    </location>
</feature>
<accession>A0A5N6TL78</accession>
<dbReference type="InterPro" id="IPR036938">
    <property type="entry name" value="PAP2/HPO_sf"/>
</dbReference>
<dbReference type="Pfam" id="PF01569">
    <property type="entry name" value="PAP2"/>
    <property type="match status" value="1"/>
</dbReference>
<dbReference type="InterPro" id="IPR043216">
    <property type="entry name" value="PAP-like"/>
</dbReference>
<organism evidence="9 10">
    <name type="scientific">Aspergillus avenaceus</name>
    <dbReference type="NCBI Taxonomy" id="36643"/>
    <lineage>
        <taxon>Eukaryota</taxon>
        <taxon>Fungi</taxon>
        <taxon>Dikarya</taxon>
        <taxon>Ascomycota</taxon>
        <taxon>Pezizomycotina</taxon>
        <taxon>Eurotiomycetes</taxon>
        <taxon>Eurotiomycetidae</taxon>
        <taxon>Eurotiales</taxon>
        <taxon>Aspergillaceae</taxon>
        <taxon>Aspergillus</taxon>
        <taxon>Aspergillus subgen. Circumdati</taxon>
    </lineage>
</organism>
<dbReference type="SUPFAM" id="SSF48317">
    <property type="entry name" value="Acid phosphatase/Vanadium-dependent haloperoxidase"/>
    <property type="match status" value="1"/>
</dbReference>
<gene>
    <name evidence="9" type="ORF">BDV25DRAFT_143294</name>
</gene>
<dbReference type="CDD" id="cd03390">
    <property type="entry name" value="PAP2_containing_1_like"/>
    <property type="match status" value="1"/>
</dbReference>
<evidence type="ECO:0000313" key="10">
    <source>
        <dbReference type="Proteomes" id="UP000325780"/>
    </source>
</evidence>
<evidence type="ECO:0000259" key="8">
    <source>
        <dbReference type="SMART" id="SM00014"/>
    </source>
</evidence>
<dbReference type="InterPro" id="IPR000326">
    <property type="entry name" value="PAP2/HPO"/>
</dbReference>
<keyword evidence="9" id="KW-0575">Peroxidase</keyword>
<comment type="subcellular location">
    <subcellularLocation>
        <location evidence="1">Membrane</location>
        <topology evidence="1">Multi-pass membrane protein</topology>
    </subcellularLocation>
</comment>
<evidence type="ECO:0000256" key="3">
    <source>
        <dbReference type="ARBA" id="ARBA00022692"/>
    </source>
</evidence>
<name>A0A5N6TL78_ASPAV</name>
<proteinExistence type="inferred from homology"/>
<evidence type="ECO:0000256" key="2">
    <source>
        <dbReference type="ARBA" id="ARBA00008816"/>
    </source>
</evidence>
<evidence type="ECO:0000256" key="6">
    <source>
        <dbReference type="SAM" id="MobiDB-lite"/>
    </source>
</evidence>